<feature type="domain" description="C2H2-type" evidence="2">
    <location>
        <begin position="246"/>
        <end position="270"/>
    </location>
</feature>
<dbReference type="InterPro" id="IPR013087">
    <property type="entry name" value="Znf_C2H2_type"/>
</dbReference>
<evidence type="ECO:0000313" key="4">
    <source>
        <dbReference type="EMBL" id="CAA2968123.1"/>
    </source>
</evidence>
<feature type="compositionally biased region" description="Basic and acidic residues" evidence="1">
    <location>
        <begin position="456"/>
        <end position="468"/>
    </location>
</feature>
<evidence type="ECO:0000256" key="1">
    <source>
        <dbReference type="SAM" id="MobiDB-lite"/>
    </source>
</evidence>
<feature type="domain" description="C2H2-type" evidence="2">
    <location>
        <begin position="369"/>
        <end position="393"/>
    </location>
</feature>
<protein>
    <submittedName>
        <fullName evidence="4">Deoxyribodipyrimidine photo-lyase</fullName>
    </submittedName>
</protein>
<dbReference type="PANTHER" id="PTHR47487:SF8">
    <property type="entry name" value="OS08G0270900 PROTEIN"/>
    <property type="match status" value="1"/>
</dbReference>
<name>A0A8S0QMB5_OLEEU</name>
<dbReference type="GO" id="GO:0008270">
    <property type="term" value="F:zinc ion binding"/>
    <property type="evidence" value="ECO:0007669"/>
    <property type="project" value="InterPro"/>
</dbReference>
<dbReference type="SMART" id="SM00451">
    <property type="entry name" value="ZnF_U1"/>
    <property type="match status" value="2"/>
</dbReference>
<dbReference type="Pfam" id="PF12874">
    <property type="entry name" value="zf-met"/>
    <property type="match status" value="2"/>
</dbReference>
<feature type="region of interest" description="Disordered" evidence="1">
    <location>
        <begin position="1"/>
        <end position="20"/>
    </location>
</feature>
<dbReference type="InterPro" id="IPR036236">
    <property type="entry name" value="Znf_C2H2_sf"/>
</dbReference>
<evidence type="ECO:0000259" key="2">
    <source>
        <dbReference type="SMART" id="SM00355"/>
    </source>
</evidence>
<feature type="domain" description="U1-type" evidence="3">
    <location>
        <begin position="366"/>
        <end position="400"/>
    </location>
</feature>
<organism evidence="4 5">
    <name type="scientific">Olea europaea subsp. europaea</name>
    <dbReference type="NCBI Taxonomy" id="158383"/>
    <lineage>
        <taxon>Eukaryota</taxon>
        <taxon>Viridiplantae</taxon>
        <taxon>Streptophyta</taxon>
        <taxon>Embryophyta</taxon>
        <taxon>Tracheophyta</taxon>
        <taxon>Spermatophyta</taxon>
        <taxon>Magnoliopsida</taxon>
        <taxon>eudicotyledons</taxon>
        <taxon>Gunneridae</taxon>
        <taxon>Pentapetalae</taxon>
        <taxon>asterids</taxon>
        <taxon>lamiids</taxon>
        <taxon>Lamiales</taxon>
        <taxon>Oleaceae</taxon>
        <taxon>Oleeae</taxon>
        <taxon>Olea</taxon>
    </lineage>
</organism>
<feature type="region of interest" description="Disordered" evidence="1">
    <location>
        <begin position="456"/>
        <end position="483"/>
    </location>
</feature>
<dbReference type="InterPro" id="IPR003604">
    <property type="entry name" value="Matrin/U1-like-C_Znf_C2H2"/>
</dbReference>
<dbReference type="Gramene" id="OE9A006110T2">
    <property type="protein sequence ID" value="OE9A006110C2"/>
    <property type="gene ID" value="OE9A006110"/>
</dbReference>
<keyword evidence="5" id="KW-1185">Reference proteome</keyword>
<gene>
    <name evidence="4" type="ORF">OLEA9_A006110</name>
</gene>
<dbReference type="SMART" id="SM00355">
    <property type="entry name" value="ZnF_C2H2"/>
    <property type="match status" value="2"/>
</dbReference>
<dbReference type="Proteomes" id="UP000594638">
    <property type="component" value="Unassembled WGS sequence"/>
</dbReference>
<feature type="region of interest" description="Disordered" evidence="1">
    <location>
        <begin position="563"/>
        <end position="598"/>
    </location>
</feature>
<proteinExistence type="predicted"/>
<feature type="region of interest" description="Disordered" evidence="1">
    <location>
        <begin position="49"/>
        <end position="68"/>
    </location>
</feature>
<dbReference type="GO" id="GO:0003676">
    <property type="term" value="F:nucleic acid binding"/>
    <property type="evidence" value="ECO:0007669"/>
    <property type="project" value="InterPro"/>
</dbReference>
<evidence type="ECO:0000313" key="5">
    <source>
        <dbReference type="Proteomes" id="UP000594638"/>
    </source>
</evidence>
<dbReference type="SUPFAM" id="SSF57667">
    <property type="entry name" value="beta-beta-alpha zinc fingers"/>
    <property type="match status" value="2"/>
</dbReference>
<dbReference type="AlphaFoldDB" id="A0A8S0QMB5"/>
<dbReference type="PANTHER" id="PTHR47487">
    <property type="entry name" value="OS06G0651300 PROTEIN-RELATED"/>
    <property type="match status" value="1"/>
</dbReference>
<comment type="caution">
    <text evidence="4">The sequence shown here is derived from an EMBL/GenBank/DDBJ whole genome shotgun (WGS) entry which is preliminary data.</text>
</comment>
<dbReference type="Gene3D" id="3.30.160.60">
    <property type="entry name" value="Classic Zinc Finger"/>
    <property type="match status" value="2"/>
</dbReference>
<evidence type="ECO:0000259" key="3">
    <source>
        <dbReference type="SMART" id="SM00451"/>
    </source>
</evidence>
<dbReference type="EMBL" id="CACTIH010001899">
    <property type="protein sequence ID" value="CAA2968123.1"/>
    <property type="molecule type" value="Genomic_DNA"/>
</dbReference>
<dbReference type="OrthoDB" id="10009287at2759"/>
<reference evidence="4 5" key="1">
    <citation type="submission" date="2019-12" db="EMBL/GenBank/DDBJ databases">
        <authorList>
            <person name="Alioto T."/>
            <person name="Alioto T."/>
            <person name="Gomez Garrido J."/>
        </authorList>
    </citation>
    <scope>NUCLEOTIDE SEQUENCE [LARGE SCALE GENOMIC DNA]</scope>
</reference>
<accession>A0A8S0QMB5</accession>
<feature type="domain" description="U1-type" evidence="3">
    <location>
        <begin position="243"/>
        <end position="277"/>
    </location>
</feature>
<sequence>MEYKNRSTDQKASNQSPGYNYFPEQALRAGYTGSFAGRFHCEYLQDRSQLHPQPHPQPQPQPHHHPLLQPHDLYESIQREIEKQRIREEMIISEIARRRVLEYEVRRELMMERELAQRKGEDGFPFGPSSGIGYDSIRFPLVGMRSVVRSLEERVAMPPKEKERMNIRHENAEIETQPFQRCITEPRISEVKSVSDRGKEKEKVVLLAKPHEYLSREKRKAATSSVVDDDELPSAAISRKKAKEEWSCALCQVSATSERALKDHVQGKKHKSKEAALRAQRGGKNYNIGLFPKKAAMPVTVSGTKNLGFEGVKSATQSMHLNKMGEMSSEKNNMPLLQEIQKLDNLKNNQLEVLEIQKDGNSKKKNYKFWCEMCQVGAFSRSVMNAHRKGKKHVKRLHEFDQNGADSSKLKKSVVRVNDSEWVAGDGKNTAMENVGKAVDVVSSEDHKTIDIANSEDHKAKEAAKQEGNEAMSSAEADDKENNDVAEQEYNATMDATKPVNNKDNDTVHTEYTEAMNAARPDDNEANDAVQTEYKMAADAAKPDDYEADDVVKLEFTEAMVAAKPEDNKADDAAEPEFSETANAAKPDHNQLDDEFEA</sequence>